<proteinExistence type="predicted"/>
<dbReference type="AlphaFoldDB" id="A0A1I7WZ04"/>
<dbReference type="WBParaSite" id="Hba_10415">
    <property type="protein sequence ID" value="Hba_10415"/>
    <property type="gene ID" value="Hba_10415"/>
</dbReference>
<sequence length="32" mass="3668">MKSAKPYPIVIDNFMNCYFTGPIIVKDAARYT</sequence>
<keyword evidence="1" id="KW-1185">Reference proteome</keyword>
<accession>A0A1I7WZ04</accession>
<name>A0A1I7WZ04_HETBA</name>
<protein>
    <submittedName>
        <fullName evidence="2">Peptidase A1 domain-containing protein</fullName>
    </submittedName>
</protein>
<organism evidence="1 2">
    <name type="scientific">Heterorhabditis bacteriophora</name>
    <name type="common">Entomopathogenic nematode worm</name>
    <dbReference type="NCBI Taxonomy" id="37862"/>
    <lineage>
        <taxon>Eukaryota</taxon>
        <taxon>Metazoa</taxon>
        <taxon>Ecdysozoa</taxon>
        <taxon>Nematoda</taxon>
        <taxon>Chromadorea</taxon>
        <taxon>Rhabditida</taxon>
        <taxon>Rhabditina</taxon>
        <taxon>Rhabditomorpha</taxon>
        <taxon>Strongyloidea</taxon>
        <taxon>Heterorhabditidae</taxon>
        <taxon>Heterorhabditis</taxon>
    </lineage>
</organism>
<evidence type="ECO:0000313" key="2">
    <source>
        <dbReference type="WBParaSite" id="Hba_10415"/>
    </source>
</evidence>
<evidence type="ECO:0000313" key="1">
    <source>
        <dbReference type="Proteomes" id="UP000095283"/>
    </source>
</evidence>
<dbReference type="Proteomes" id="UP000095283">
    <property type="component" value="Unplaced"/>
</dbReference>
<reference evidence="2" key="1">
    <citation type="submission" date="2016-11" db="UniProtKB">
        <authorList>
            <consortium name="WormBaseParasite"/>
        </authorList>
    </citation>
    <scope>IDENTIFICATION</scope>
</reference>